<dbReference type="SUPFAM" id="SSF55174">
    <property type="entry name" value="Alpha-L RNA-binding motif"/>
    <property type="match status" value="1"/>
</dbReference>
<dbReference type="RefSeq" id="WP_141887818.1">
    <property type="nucleotide sequence ID" value="NZ_BAAAUY010000024.1"/>
</dbReference>
<dbReference type="Gene3D" id="3.10.290.10">
    <property type="entry name" value="RNA-binding S4 domain"/>
    <property type="match status" value="1"/>
</dbReference>
<comment type="similarity">
    <text evidence="2">Belongs to the TlyA family.</text>
</comment>
<dbReference type="NCBIfam" id="TIGR00478">
    <property type="entry name" value="tly"/>
    <property type="match status" value="1"/>
</dbReference>
<dbReference type="Pfam" id="PF01479">
    <property type="entry name" value="S4"/>
    <property type="match status" value="1"/>
</dbReference>
<dbReference type="CDD" id="cd02440">
    <property type="entry name" value="AdoMet_MTases"/>
    <property type="match status" value="1"/>
</dbReference>
<organism evidence="5 6">
    <name type="scientific">Leucobacter komagatae</name>
    <dbReference type="NCBI Taxonomy" id="55969"/>
    <lineage>
        <taxon>Bacteria</taxon>
        <taxon>Bacillati</taxon>
        <taxon>Actinomycetota</taxon>
        <taxon>Actinomycetes</taxon>
        <taxon>Micrococcales</taxon>
        <taxon>Microbacteriaceae</taxon>
        <taxon>Leucobacter</taxon>
    </lineage>
</organism>
<dbReference type="Proteomes" id="UP000319094">
    <property type="component" value="Unassembled WGS sequence"/>
</dbReference>
<dbReference type="GO" id="GO:0008168">
    <property type="term" value="F:methyltransferase activity"/>
    <property type="evidence" value="ECO:0007669"/>
    <property type="project" value="UniProtKB-KW"/>
</dbReference>
<accession>A0A542Y990</accession>
<dbReference type="InterPro" id="IPR047048">
    <property type="entry name" value="TlyA"/>
</dbReference>
<dbReference type="AlphaFoldDB" id="A0A542Y990"/>
<dbReference type="CDD" id="cd00165">
    <property type="entry name" value="S4"/>
    <property type="match status" value="1"/>
</dbReference>
<evidence type="ECO:0000259" key="4">
    <source>
        <dbReference type="SMART" id="SM00363"/>
    </source>
</evidence>
<evidence type="ECO:0000256" key="1">
    <source>
        <dbReference type="ARBA" id="ARBA00022884"/>
    </source>
</evidence>
<dbReference type="SMART" id="SM00363">
    <property type="entry name" value="S4"/>
    <property type="match status" value="1"/>
</dbReference>
<feature type="domain" description="RNA-binding S4" evidence="4">
    <location>
        <begin position="18"/>
        <end position="82"/>
    </location>
</feature>
<dbReference type="SUPFAM" id="SSF53335">
    <property type="entry name" value="S-adenosyl-L-methionine-dependent methyltransferases"/>
    <property type="match status" value="1"/>
</dbReference>
<dbReference type="InterPro" id="IPR029063">
    <property type="entry name" value="SAM-dependent_MTases_sf"/>
</dbReference>
<dbReference type="InterPro" id="IPR036986">
    <property type="entry name" value="S4_RNA-bd_sf"/>
</dbReference>
<dbReference type="Gene3D" id="3.40.50.150">
    <property type="entry name" value="Vaccinia Virus protein VP39"/>
    <property type="match status" value="1"/>
</dbReference>
<dbReference type="GO" id="GO:0003723">
    <property type="term" value="F:RNA binding"/>
    <property type="evidence" value="ECO:0007669"/>
    <property type="project" value="UniProtKB-KW"/>
</dbReference>
<protein>
    <submittedName>
        <fullName evidence="5">23S rRNA (Cytidine1920-2'-O)/16S rRNA (Cytidine1409-2'-O)-methyltransferase</fullName>
    </submittedName>
</protein>
<keyword evidence="6" id="KW-1185">Reference proteome</keyword>
<comment type="caution">
    <text evidence="5">The sequence shown here is derived from an EMBL/GenBank/DDBJ whole genome shotgun (WGS) entry which is preliminary data.</text>
</comment>
<keyword evidence="5" id="KW-0489">Methyltransferase</keyword>
<dbReference type="PANTHER" id="PTHR32319:SF0">
    <property type="entry name" value="BACTERIAL HEMOLYSIN-LIKE PROTEIN"/>
    <property type="match status" value="1"/>
</dbReference>
<reference evidence="5 6" key="1">
    <citation type="submission" date="2019-06" db="EMBL/GenBank/DDBJ databases">
        <title>Sequencing the genomes of 1000 actinobacteria strains.</title>
        <authorList>
            <person name="Klenk H.-P."/>
        </authorList>
    </citation>
    <scope>NUCLEOTIDE SEQUENCE [LARGE SCALE GENOMIC DNA]</scope>
    <source>
        <strain evidence="5 6">DSM 8803</strain>
    </source>
</reference>
<dbReference type="InterPro" id="IPR004538">
    <property type="entry name" value="Hemolysin_A/TlyA"/>
</dbReference>
<dbReference type="InterPro" id="IPR002877">
    <property type="entry name" value="RNA_MeTrfase_FtsJ_dom"/>
</dbReference>
<dbReference type="PANTHER" id="PTHR32319">
    <property type="entry name" value="BACTERIAL HEMOLYSIN-LIKE PROTEIN"/>
    <property type="match status" value="1"/>
</dbReference>
<name>A0A542Y990_9MICO</name>
<keyword evidence="1 3" id="KW-0694">RNA-binding</keyword>
<gene>
    <name evidence="5" type="ORF">FB468_2725</name>
</gene>
<proteinExistence type="inferred from homology"/>
<dbReference type="EMBL" id="VFON01000001">
    <property type="protein sequence ID" value="TQL44660.1"/>
    <property type="molecule type" value="Genomic_DNA"/>
</dbReference>
<dbReference type="GO" id="GO:0032259">
    <property type="term" value="P:methylation"/>
    <property type="evidence" value="ECO:0007669"/>
    <property type="project" value="UniProtKB-KW"/>
</dbReference>
<dbReference type="Pfam" id="PF01728">
    <property type="entry name" value="FtsJ"/>
    <property type="match status" value="1"/>
</dbReference>
<dbReference type="InterPro" id="IPR002942">
    <property type="entry name" value="S4_RNA-bd"/>
</dbReference>
<evidence type="ECO:0000256" key="3">
    <source>
        <dbReference type="PROSITE-ProRule" id="PRU00182"/>
    </source>
</evidence>
<dbReference type="PROSITE" id="PS50889">
    <property type="entry name" value="S4"/>
    <property type="match status" value="1"/>
</dbReference>
<sequence>MRARSAVDTEGLWNGAPQRLDRVAVELGLVRSRSRAAELIGAGGIAIDGVPATKPGAKVTAGARVSVTGDDHYVSRGAHKLVAALDEFALDATGRLALDLGASTGGFTQVLLERGANTVLAVDVGHDQLAPELRGDDRVRVVEGCNARELDADMLAELTGVADRPSLVVADLSFISLTLILPAITRCTDDGADLALLIKPQFEVGRVRDGVVTDPGLWRDAIAKVLAAATSNRLAVRGLAPSPIAGGEGNREFLVHLVRGEPSDPREWDERIREVCEPGYTREEGTEE</sequence>
<keyword evidence="5" id="KW-0808">Transferase</keyword>
<evidence type="ECO:0000256" key="2">
    <source>
        <dbReference type="ARBA" id="ARBA00029460"/>
    </source>
</evidence>
<evidence type="ECO:0000313" key="5">
    <source>
        <dbReference type="EMBL" id="TQL44660.1"/>
    </source>
</evidence>
<evidence type="ECO:0000313" key="6">
    <source>
        <dbReference type="Proteomes" id="UP000319094"/>
    </source>
</evidence>
<dbReference type="PIRSF" id="PIRSF005578">
    <property type="entry name" value="TlyA"/>
    <property type="match status" value="1"/>
</dbReference>
<dbReference type="OrthoDB" id="9784736at2"/>